<dbReference type="SUPFAM" id="SSF56784">
    <property type="entry name" value="HAD-like"/>
    <property type="match status" value="1"/>
</dbReference>
<organism evidence="1 2">
    <name type="scientific">Microbacterium stercoris</name>
    <dbReference type="NCBI Taxonomy" id="2820289"/>
    <lineage>
        <taxon>Bacteria</taxon>
        <taxon>Bacillati</taxon>
        <taxon>Actinomycetota</taxon>
        <taxon>Actinomycetes</taxon>
        <taxon>Micrococcales</taxon>
        <taxon>Microbacteriaceae</taxon>
        <taxon>Microbacterium</taxon>
    </lineage>
</organism>
<dbReference type="Proteomes" id="UP000680132">
    <property type="component" value="Unassembled WGS sequence"/>
</dbReference>
<evidence type="ECO:0000313" key="2">
    <source>
        <dbReference type="Proteomes" id="UP000680132"/>
    </source>
</evidence>
<dbReference type="NCBIfam" id="TIGR01484">
    <property type="entry name" value="HAD-SF-IIB"/>
    <property type="match status" value="1"/>
</dbReference>
<dbReference type="GO" id="GO:0016791">
    <property type="term" value="F:phosphatase activity"/>
    <property type="evidence" value="ECO:0007669"/>
    <property type="project" value="TreeGrafter"/>
</dbReference>
<dbReference type="Pfam" id="PF08282">
    <property type="entry name" value="Hydrolase_3"/>
    <property type="match status" value="1"/>
</dbReference>
<proteinExistence type="predicted"/>
<dbReference type="EMBL" id="JAGFOA010000002">
    <property type="protein sequence ID" value="MBO3662949.1"/>
    <property type="molecule type" value="Genomic_DNA"/>
</dbReference>
<dbReference type="InterPro" id="IPR023214">
    <property type="entry name" value="HAD_sf"/>
</dbReference>
<sequence>MVAPAAEPGTKLIALDLDGTCLFEDESFSPGLDEAVRRAVDAGHIVTIATGRSWESTSYILHRLGILPEYVVTSNGAAIMNRDITQETGYARHTVEVFDATEVLELIHQHLPEANYMVELADGSRLYTHYVDDWGLWRDNARQVEFDEMKGLHVARVVVVSPDHNHDDGQRADTDFVKFVEEIGLQHVSYAVGWSAWLDIAPQGVDKGTALENVRTWLGIAQENVVVVGDGRNDIGMFEWAARSGGRAFVMAHSPEEVEAAATDLVGSVAEGGVSQAIDVVLGRKRSAGKPRKA</sequence>
<dbReference type="InterPro" id="IPR006379">
    <property type="entry name" value="HAD-SF_hydro_IIB"/>
</dbReference>
<protein>
    <submittedName>
        <fullName evidence="1">HAD family phosphatase</fullName>
    </submittedName>
</protein>
<dbReference type="Gene3D" id="3.40.50.1000">
    <property type="entry name" value="HAD superfamily/HAD-like"/>
    <property type="match status" value="1"/>
</dbReference>
<comment type="caution">
    <text evidence="1">The sequence shown here is derived from an EMBL/GenBank/DDBJ whole genome shotgun (WGS) entry which is preliminary data.</text>
</comment>
<dbReference type="GO" id="GO:0000287">
    <property type="term" value="F:magnesium ion binding"/>
    <property type="evidence" value="ECO:0007669"/>
    <property type="project" value="TreeGrafter"/>
</dbReference>
<dbReference type="PANTHER" id="PTHR10000">
    <property type="entry name" value="PHOSPHOSERINE PHOSPHATASE"/>
    <property type="match status" value="1"/>
</dbReference>
<name>A0A939QHU7_9MICO</name>
<dbReference type="RefSeq" id="WP_208501420.1">
    <property type="nucleotide sequence ID" value="NZ_JAGFOA010000002.1"/>
</dbReference>
<accession>A0A939QHU7</accession>
<reference evidence="1" key="1">
    <citation type="submission" date="2021-03" db="EMBL/GenBank/DDBJ databases">
        <title>Microbacterium sp. nov., a novel actinobacterium isolated from cow dung.</title>
        <authorList>
            <person name="Zhang L."/>
        </authorList>
    </citation>
    <scope>NUCLEOTIDE SEQUENCE</scope>
    <source>
        <strain evidence="1">NEAU-LLB</strain>
    </source>
</reference>
<dbReference type="GO" id="GO:0005829">
    <property type="term" value="C:cytosol"/>
    <property type="evidence" value="ECO:0007669"/>
    <property type="project" value="TreeGrafter"/>
</dbReference>
<keyword evidence="2" id="KW-1185">Reference proteome</keyword>
<dbReference type="InterPro" id="IPR036412">
    <property type="entry name" value="HAD-like_sf"/>
</dbReference>
<dbReference type="PANTHER" id="PTHR10000:SF8">
    <property type="entry name" value="HAD SUPERFAMILY HYDROLASE-LIKE, TYPE 3"/>
    <property type="match status" value="1"/>
</dbReference>
<evidence type="ECO:0000313" key="1">
    <source>
        <dbReference type="EMBL" id="MBO3662949.1"/>
    </source>
</evidence>
<dbReference type="Gene3D" id="3.30.1240.10">
    <property type="match status" value="1"/>
</dbReference>
<gene>
    <name evidence="1" type="ORF">J5V96_05410</name>
</gene>
<dbReference type="AlphaFoldDB" id="A0A939QHU7"/>